<dbReference type="PROSITE" id="PS51257">
    <property type="entry name" value="PROKAR_LIPOPROTEIN"/>
    <property type="match status" value="1"/>
</dbReference>
<keyword evidence="2" id="KW-0732">Signal</keyword>
<keyword evidence="1" id="KW-0378">Hydrolase</keyword>
<organism evidence="4 5">
    <name type="scientific">Variovorax terrae</name>
    <dbReference type="NCBI Taxonomy" id="2923278"/>
    <lineage>
        <taxon>Bacteria</taxon>
        <taxon>Pseudomonadati</taxon>
        <taxon>Pseudomonadota</taxon>
        <taxon>Betaproteobacteria</taxon>
        <taxon>Burkholderiales</taxon>
        <taxon>Comamonadaceae</taxon>
        <taxon>Variovorax</taxon>
    </lineage>
</organism>
<dbReference type="Proteomes" id="UP001139447">
    <property type="component" value="Unassembled WGS sequence"/>
</dbReference>
<dbReference type="InterPro" id="IPR050261">
    <property type="entry name" value="FrsA_esterase"/>
</dbReference>
<evidence type="ECO:0000313" key="4">
    <source>
        <dbReference type="EMBL" id="MCJ0761744.1"/>
    </source>
</evidence>
<proteinExistence type="predicted"/>
<feature type="chain" id="PRO_5040874307" evidence="2">
    <location>
        <begin position="23"/>
        <end position="378"/>
    </location>
</feature>
<dbReference type="RefSeq" id="WP_243303079.1">
    <property type="nucleotide sequence ID" value="NZ_JALGBI010000001.1"/>
</dbReference>
<evidence type="ECO:0000256" key="1">
    <source>
        <dbReference type="ARBA" id="ARBA00022801"/>
    </source>
</evidence>
<dbReference type="AlphaFoldDB" id="A0A9X1VTH2"/>
<dbReference type="PANTHER" id="PTHR22946">
    <property type="entry name" value="DIENELACTONE HYDROLASE DOMAIN-CONTAINING PROTEIN-RELATED"/>
    <property type="match status" value="1"/>
</dbReference>
<gene>
    <name evidence="4" type="ORF">MMF98_00850</name>
</gene>
<dbReference type="InterPro" id="IPR000383">
    <property type="entry name" value="Xaa-Pro-like_dom"/>
</dbReference>
<evidence type="ECO:0000259" key="3">
    <source>
        <dbReference type="Pfam" id="PF02129"/>
    </source>
</evidence>
<protein>
    <submittedName>
        <fullName evidence="4">Prolyl oligopeptidase family serine peptidase</fullName>
    </submittedName>
</protein>
<comment type="caution">
    <text evidence="4">The sequence shown here is derived from an EMBL/GenBank/DDBJ whole genome shotgun (WGS) entry which is preliminary data.</text>
</comment>
<dbReference type="Gene3D" id="3.40.50.1820">
    <property type="entry name" value="alpha/beta hydrolase"/>
    <property type="match status" value="1"/>
</dbReference>
<keyword evidence="5" id="KW-1185">Reference proteome</keyword>
<feature type="domain" description="Xaa-Pro dipeptidyl-peptidase-like" evidence="3">
    <location>
        <begin position="46"/>
        <end position="182"/>
    </location>
</feature>
<dbReference type="PANTHER" id="PTHR22946:SF9">
    <property type="entry name" value="POLYKETIDE TRANSFERASE AF380"/>
    <property type="match status" value="1"/>
</dbReference>
<dbReference type="GO" id="GO:0052689">
    <property type="term" value="F:carboxylic ester hydrolase activity"/>
    <property type="evidence" value="ECO:0007669"/>
    <property type="project" value="UniProtKB-ARBA"/>
</dbReference>
<dbReference type="SUPFAM" id="SSF53474">
    <property type="entry name" value="alpha/beta-Hydrolases"/>
    <property type="match status" value="1"/>
</dbReference>
<reference evidence="4" key="1">
    <citation type="submission" date="2022-03" db="EMBL/GenBank/DDBJ databases">
        <authorList>
            <person name="Woo C.Y."/>
        </authorList>
    </citation>
    <scope>NUCLEOTIDE SEQUENCE</scope>
    <source>
        <strain evidence="4">CYS-02</strain>
    </source>
</reference>
<name>A0A9X1VTH2_9BURK</name>
<sequence>MMWTRLVGLAAVLMLAGACAVAQEVAPDPALGESIEFVRSNRVFQVMLETTIFKPQGAGPFPVVVINHGKDSGNNRLQPRARYLPAVREFLQRGYAVVVPMREGFSKSGGSAVGEGCNIAGNGEAQADDVRAVVSWLIRQPWADATRMVMMGQSHGGLTTLAYAQSPDPGFKLFVNFAGGLKFTAGCQWELALQDAYAAYGAKTRVPSLWFYGANDGYFPPPVIRPAFDAYVAAGGKAELVAYGPFGVDAHHMFGAYAGLPIWWKRVEDKLSAAGLPTAVVQPQFARGHRPDQPPASGYAALDDAGRVPHLSEGGREAYRGFLLKPAPRAFALAPGGVFGWASGGDDPMGRALANCNRRNQIACRLYAVDNDVVWKNE</sequence>
<dbReference type="EMBL" id="JALGBI010000001">
    <property type="protein sequence ID" value="MCJ0761744.1"/>
    <property type="molecule type" value="Genomic_DNA"/>
</dbReference>
<dbReference type="Pfam" id="PF02129">
    <property type="entry name" value="Peptidase_S15"/>
    <property type="match status" value="1"/>
</dbReference>
<feature type="signal peptide" evidence="2">
    <location>
        <begin position="1"/>
        <end position="22"/>
    </location>
</feature>
<accession>A0A9X1VTH2</accession>
<evidence type="ECO:0000313" key="5">
    <source>
        <dbReference type="Proteomes" id="UP001139447"/>
    </source>
</evidence>
<dbReference type="InterPro" id="IPR029058">
    <property type="entry name" value="AB_hydrolase_fold"/>
</dbReference>
<evidence type="ECO:0000256" key="2">
    <source>
        <dbReference type="SAM" id="SignalP"/>
    </source>
</evidence>